<reference evidence="1" key="1">
    <citation type="submission" date="2020-11" db="EMBL/GenBank/DDBJ databases">
        <authorList>
            <person name="Whitehead M."/>
        </authorList>
    </citation>
    <scope>NUCLEOTIDE SEQUENCE</scope>
    <source>
        <strain evidence="1">EGII</strain>
    </source>
</reference>
<comment type="caution">
    <text evidence="1">The sequence shown here is derived from an EMBL/GenBank/DDBJ whole genome shotgun (WGS) entry which is preliminary data.</text>
</comment>
<name>A0A811U8M2_CERCA</name>
<protein>
    <submittedName>
        <fullName evidence="1">(Mediterranean fruit fly) hypothetical protein</fullName>
    </submittedName>
</protein>
<dbReference type="Proteomes" id="UP000606786">
    <property type="component" value="Unassembled WGS sequence"/>
</dbReference>
<proteinExistence type="predicted"/>
<gene>
    <name evidence="1" type="ORF">CCAP1982_LOCUS4328</name>
</gene>
<keyword evidence="2" id="KW-1185">Reference proteome</keyword>
<evidence type="ECO:0000313" key="2">
    <source>
        <dbReference type="Proteomes" id="UP000606786"/>
    </source>
</evidence>
<dbReference type="EMBL" id="CAJHJT010000001">
    <property type="protein sequence ID" value="CAD6995622.1"/>
    <property type="molecule type" value="Genomic_DNA"/>
</dbReference>
<sequence length="162" mass="18055">MRIKATIHNLSHGINERQNRRQTALTAWASTSHPILKPQFQRHSERPLFLANLLAGHKSPKRSYTGDLKRTSAIIYNPIILGTKFVAAPAPVDSVVYRKHWTAQPLIATNCFELPSPQTALPHTTPRGSGMMAIESRRLAAVRTQRTTYALLALTLAESHES</sequence>
<dbReference type="AlphaFoldDB" id="A0A811U8M2"/>
<evidence type="ECO:0000313" key="1">
    <source>
        <dbReference type="EMBL" id="CAD6995622.1"/>
    </source>
</evidence>
<organism evidence="1 2">
    <name type="scientific">Ceratitis capitata</name>
    <name type="common">Mediterranean fruit fly</name>
    <name type="synonym">Tephritis capitata</name>
    <dbReference type="NCBI Taxonomy" id="7213"/>
    <lineage>
        <taxon>Eukaryota</taxon>
        <taxon>Metazoa</taxon>
        <taxon>Ecdysozoa</taxon>
        <taxon>Arthropoda</taxon>
        <taxon>Hexapoda</taxon>
        <taxon>Insecta</taxon>
        <taxon>Pterygota</taxon>
        <taxon>Neoptera</taxon>
        <taxon>Endopterygota</taxon>
        <taxon>Diptera</taxon>
        <taxon>Brachycera</taxon>
        <taxon>Muscomorpha</taxon>
        <taxon>Tephritoidea</taxon>
        <taxon>Tephritidae</taxon>
        <taxon>Ceratitis</taxon>
        <taxon>Ceratitis</taxon>
    </lineage>
</organism>
<accession>A0A811U8M2</accession>